<sequence>MVLGNPWLQKHNLTFNWRSAEILSWSPQCGAGCIRCLFGLPSFLLWDSPCTLRRFWRFCSGLVPVVFGPFSTFWDLPTIIGSLSGTSPHWP</sequence>
<dbReference type="EMBL" id="CATNWA010019336">
    <property type="protein sequence ID" value="CAI9612654.1"/>
    <property type="molecule type" value="Genomic_DNA"/>
</dbReference>
<proteinExistence type="predicted"/>
<protein>
    <submittedName>
        <fullName evidence="1">Uncharacterized protein</fullName>
    </submittedName>
</protein>
<comment type="caution">
    <text evidence="1">The sequence shown here is derived from an EMBL/GenBank/DDBJ whole genome shotgun (WGS) entry which is preliminary data.</text>
</comment>
<name>A0ABN9GU47_9NEOB</name>
<reference evidence="1" key="1">
    <citation type="submission" date="2023-05" db="EMBL/GenBank/DDBJ databases">
        <authorList>
            <person name="Stuckert A."/>
        </authorList>
    </citation>
    <scope>NUCLEOTIDE SEQUENCE</scope>
</reference>
<gene>
    <name evidence="1" type="ORF">SPARVUS_LOCUS14741766</name>
</gene>
<organism evidence="1 2">
    <name type="scientific">Staurois parvus</name>
    <dbReference type="NCBI Taxonomy" id="386267"/>
    <lineage>
        <taxon>Eukaryota</taxon>
        <taxon>Metazoa</taxon>
        <taxon>Chordata</taxon>
        <taxon>Craniata</taxon>
        <taxon>Vertebrata</taxon>
        <taxon>Euteleostomi</taxon>
        <taxon>Amphibia</taxon>
        <taxon>Batrachia</taxon>
        <taxon>Anura</taxon>
        <taxon>Neobatrachia</taxon>
        <taxon>Ranoidea</taxon>
        <taxon>Ranidae</taxon>
        <taxon>Staurois</taxon>
    </lineage>
</organism>
<keyword evidence="2" id="KW-1185">Reference proteome</keyword>
<dbReference type="Proteomes" id="UP001162483">
    <property type="component" value="Unassembled WGS sequence"/>
</dbReference>
<accession>A0ABN9GU47</accession>
<feature type="non-terminal residue" evidence="1">
    <location>
        <position position="91"/>
    </location>
</feature>
<evidence type="ECO:0000313" key="1">
    <source>
        <dbReference type="EMBL" id="CAI9612654.1"/>
    </source>
</evidence>
<evidence type="ECO:0000313" key="2">
    <source>
        <dbReference type="Proteomes" id="UP001162483"/>
    </source>
</evidence>